<accession>A0A816Q8P9</accession>
<dbReference type="AlphaFoldDB" id="A0A816Q8P9"/>
<comment type="caution">
    <text evidence="1">The sequence shown here is derived from an EMBL/GenBank/DDBJ whole genome shotgun (WGS) entry which is preliminary data.</text>
</comment>
<proteinExistence type="predicted"/>
<feature type="non-terminal residue" evidence="1">
    <location>
        <position position="74"/>
    </location>
</feature>
<dbReference type="EMBL" id="CAJNRF010004214">
    <property type="protein sequence ID" value="CAF2057481.1"/>
    <property type="molecule type" value="Genomic_DNA"/>
</dbReference>
<protein>
    <submittedName>
        <fullName evidence="1">Uncharacterized protein</fullName>
    </submittedName>
</protein>
<dbReference type="Proteomes" id="UP000663856">
    <property type="component" value="Unassembled WGS sequence"/>
</dbReference>
<organism evidence="1 3">
    <name type="scientific">Rotaria magnacalcarata</name>
    <dbReference type="NCBI Taxonomy" id="392030"/>
    <lineage>
        <taxon>Eukaryota</taxon>
        <taxon>Metazoa</taxon>
        <taxon>Spiralia</taxon>
        <taxon>Gnathifera</taxon>
        <taxon>Rotifera</taxon>
        <taxon>Eurotatoria</taxon>
        <taxon>Bdelloidea</taxon>
        <taxon>Philodinida</taxon>
        <taxon>Philodinidae</taxon>
        <taxon>Rotaria</taxon>
    </lineage>
</organism>
<evidence type="ECO:0000313" key="4">
    <source>
        <dbReference type="Proteomes" id="UP000663866"/>
    </source>
</evidence>
<gene>
    <name evidence="2" type="ORF">OVN521_LOCUS42872</name>
    <name evidence="1" type="ORF">WKI299_LOCUS11448</name>
</gene>
<keyword evidence="4" id="KW-1185">Reference proteome</keyword>
<evidence type="ECO:0000313" key="1">
    <source>
        <dbReference type="EMBL" id="CAF2057481.1"/>
    </source>
</evidence>
<name>A0A816Q8P9_9BILA</name>
<sequence>MRIRHHRLRAGIRQLNDGCYQSDFCCKIALDFDRGVPTLLPIRSYCWIDRPGVVNIVLTTVYGHGNLPPGCDAA</sequence>
<evidence type="ECO:0000313" key="3">
    <source>
        <dbReference type="Proteomes" id="UP000663856"/>
    </source>
</evidence>
<dbReference type="EMBL" id="CAJOBG010059808">
    <property type="protein sequence ID" value="CAF4543387.1"/>
    <property type="molecule type" value="Genomic_DNA"/>
</dbReference>
<evidence type="ECO:0000313" key="2">
    <source>
        <dbReference type="EMBL" id="CAF4543387.1"/>
    </source>
</evidence>
<reference evidence="1" key="1">
    <citation type="submission" date="2021-02" db="EMBL/GenBank/DDBJ databases">
        <authorList>
            <person name="Nowell W R."/>
        </authorList>
    </citation>
    <scope>NUCLEOTIDE SEQUENCE</scope>
</reference>
<dbReference type="Proteomes" id="UP000663866">
    <property type="component" value="Unassembled WGS sequence"/>
</dbReference>